<accession>A0ACC1NAZ2</accession>
<proteinExistence type="predicted"/>
<evidence type="ECO:0000313" key="1">
    <source>
        <dbReference type="EMBL" id="KAJ2976052.1"/>
    </source>
</evidence>
<comment type="caution">
    <text evidence="1">The sequence shown here is derived from an EMBL/GenBank/DDBJ whole genome shotgun (WGS) entry which is preliminary data.</text>
</comment>
<reference evidence="1" key="1">
    <citation type="submission" date="2022-08" db="EMBL/GenBank/DDBJ databases">
        <title>Genome Sequence of Lecanicillium fungicola.</title>
        <authorList>
            <person name="Buettner E."/>
        </authorList>
    </citation>
    <scope>NUCLEOTIDE SEQUENCE</scope>
    <source>
        <strain evidence="1">Babe33</strain>
    </source>
</reference>
<protein>
    <submittedName>
        <fullName evidence="1">Uncharacterized protein</fullName>
    </submittedName>
</protein>
<gene>
    <name evidence="1" type="ORF">NQ176_g5169</name>
</gene>
<keyword evidence="2" id="KW-1185">Reference proteome</keyword>
<evidence type="ECO:0000313" key="2">
    <source>
        <dbReference type="Proteomes" id="UP001143910"/>
    </source>
</evidence>
<dbReference type="EMBL" id="JANJQO010000627">
    <property type="protein sequence ID" value="KAJ2976052.1"/>
    <property type="molecule type" value="Genomic_DNA"/>
</dbReference>
<sequence>MGHRALLATVDETLISKIESLPPILDAFNYRHRNQHSSSHWWSKFQLLRRSVHSLAAGLAENQALHQLPAERKSTAAKTRHKIVQKQIIARATLIRGQTLPRAYLCFSQLIADNQHATLGLMLLCALAKVNSVLSAMLPRRREAIDDKSHELLDPKLIRSAGAMLAQSTDLDSRWDADRGITMLRNRLVGSTTKLNHHVPSGPNQDKYTPQETSTLPSMEKSSRREKKNSKLKMGKGDELSSLFGSL</sequence>
<dbReference type="Proteomes" id="UP001143910">
    <property type="component" value="Unassembled WGS sequence"/>
</dbReference>
<organism evidence="1 2">
    <name type="scientific">Zarea fungicola</name>
    <dbReference type="NCBI Taxonomy" id="93591"/>
    <lineage>
        <taxon>Eukaryota</taxon>
        <taxon>Fungi</taxon>
        <taxon>Dikarya</taxon>
        <taxon>Ascomycota</taxon>
        <taxon>Pezizomycotina</taxon>
        <taxon>Sordariomycetes</taxon>
        <taxon>Hypocreomycetidae</taxon>
        <taxon>Hypocreales</taxon>
        <taxon>Cordycipitaceae</taxon>
        <taxon>Zarea</taxon>
    </lineage>
</organism>
<name>A0ACC1NAZ2_9HYPO</name>